<feature type="disulfide bond" evidence="14">
    <location>
        <begin position="49"/>
        <end position="56"/>
    </location>
</feature>
<dbReference type="GO" id="GO:0098552">
    <property type="term" value="C:side of membrane"/>
    <property type="evidence" value="ECO:0007669"/>
    <property type="project" value="UniProtKB-KW"/>
</dbReference>
<evidence type="ECO:0000256" key="2">
    <source>
        <dbReference type="ARBA" id="ARBA00004589"/>
    </source>
</evidence>
<dbReference type="Pfam" id="PF20684">
    <property type="entry name" value="Fung_rhodopsin"/>
    <property type="match status" value="1"/>
</dbReference>
<evidence type="ECO:0000256" key="16">
    <source>
        <dbReference type="SAM" id="Phobius"/>
    </source>
</evidence>
<feature type="disulfide bond" evidence="14">
    <location>
        <begin position="35"/>
        <end position="75"/>
    </location>
</feature>
<reference evidence="19" key="1">
    <citation type="submission" date="2020-01" db="EMBL/GenBank/DDBJ databases">
        <authorList>
            <consortium name="DOE Joint Genome Institute"/>
            <person name="Haridas S."/>
            <person name="Albert R."/>
            <person name="Binder M."/>
            <person name="Bloem J."/>
            <person name="Labutti K."/>
            <person name="Salamov A."/>
            <person name="Andreopoulos B."/>
            <person name="Baker S.E."/>
            <person name="Barry K."/>
            <person name="Bills G."/>
            <person name="Bluhm B.H."/>
            <person name="Cannon C."/>
            <person name="Castanera R."/>
            <person name="Culley D.E."/>
            <person name="Daum C."/>
            <person name="Ezra D."/>
            <person name="Gonzalez J.B."/>
            <person name="Henrissat B."/>
            <person name="Kuo A."/>
            <person name="Liang C."/>
            <person name="Lipzen A."/>
            <person name="Lutzoni F."/>
            <person name="Magnuson J."/>
            <person name="Mondo S."/>
            <person name="Nolan M."/>
            <person name="Ohm R."/>
            <person name="Pangilinan J."/>
            <person name="Park H.-J."/>
            <person name="Ramirez L."/>
            <person name="Alfaro M."/>
            <person name="Sun H."/>
            <person name="Tritt A."/>
            <person name="Yoshinaga Y."/>
            <person name="Zwiers L.-H."/>
            <person name="Turgeon B.G."/>
            <person name="Goodwin S.B."/>
            <person name="Spatafora J.W."/>
            <person name="Crous P.W."/>
            <person name="Grigoriev I.V."/>
        </authorList>
    </citation>
    <scope>NUCLEOTIDE SEQUENCE</scope>
    <source>
        <strain evidence="19">IPT5</strain>
    </source>
</reference>
<evidence type="ECO:0000256" key="17">
    <source>
        <dbReference type="SAM" id="SignalP"/>
    </source>
</evidence>
<feature type="transmembrane region" description="Helical" evidence="16">
    <location>
        <begin position="298"/>
        <end position="316"/>
    </location>
</feature>
<keyword evidence="12" id="KW-0449">Lipoprotein</keyword>
<gene>
    <name evidence="19" type="ORF">T440DRAFT_455522</name>
</gene>
<dbReference type="OrthoDB" id="2496787at2759"/>
<feature type="region of interest" description="Disordered" evidence="15">
    <location>
        <begin position="373"/>
        <end position="412"/>
    </location>
</feature>
<feature type="binding site" description="axial binding residue" evidence="14">
    <location>
        <position position="53"/>
    </location>
    <ligand>
        <name>heme</name>
        <dbReference type="ChEBI" id="CHEBI:30413"/>
    </ligand>
    <ligandPart>
        <name>Fe</name>
        <dbReference type="ChEBI" id="CHEBI:18248"/>
    </ligandPart>
</feature>
<evidence type="ECO:0000256" key="6">
    <source>
        <dbReference type="ARBA" id="ARBA00022622"/>
    </source>
</evidence>
<dbReference type="Pfam" id="PF05730">
    <property type="entry name" value="CFEM"/>
    <property type="match status" value="1"/>
</dbReference>
<evidence type="ECO:0000256" key="9">
    <source>
        <dbReference type="ARBA" id="ARBA00022989"/>
    </source>
</evidence>
<evidence type="ECO:0000256" key="7">
    <source>
        <dbReference type="ARBA" id="ARBA00022692"/>
    </source>
</evidence>
<keyword evidence="9 16" id="KW-1133">Transmembrane helix</keyword>
<keyword evidence="8 17" id="KW-0732">Signal</keyword>
<evidence type="ECO:0000256" key="8">
    <source>
        <dbReference type="ARBA" id="ARBA00022729"/>
    </source>
</evidence>
<evidence type="ECO:0000256" key="15">
    <source>
        <dbReference type="SAM" id="MobiDB-lite"/>
    </source>
</evidence>
<keyword evidence="6" id="KW-0336">GPI-anchor</keyword>
<feature type="domain" description="CFEM" evidence="18">
    <location>
        <begin position="1"/>
        <end position="118"/>
    </location>
</feature>
<keyword evidence="6" id="KW-0325">Glycoprotein</keyword>
<keyword evidence="20" id="KW-1185">Reference proteome</keyword>
<proteinExistence type="inferred from homology"/>
<evidence type="ECO:0000256" key="4">
    <source>
        <dbReference type="ARBA" id="ARBA00010031"/>
    </source>
</evidence>
<dbReference type="GO" id="GO:0005576">
    <property type="term" value="C:extracellular region"/>
    <property type="evidence" value="ECO:0007669"/>
    <property type="project" value="UniProtKB-SubCell"/>
</dbReference>
<dbReference type="SMART" id="SM00747">
    <property type="entry name" value="CFEM"/>
    <property type="match status" value="1"/>
</dbReference>
<dbReference type="PANTHER" id="PTHR33048:SF143">
    <property type="entry name" value="EXTRACELLULAR MEMBRANE PROTEIN CFEM DOMAIN-CONTAINING PROTEIN-RELATED"/>
    <property type="match status" value="1"/>
</dbReference>
<evidence type="ECO:0000256" key="11">
    <source>
        <dbReference type="ARBA" id="ARBA00023157"/>
    </source>
</evidence>
<feature type="transmembrane region" description="Helical" evidence="16">
    <location>
        <begin position="336"/>
        <end position="359"/>
    </location>
</feature>
<evidence type="ECO:0000313" key="20">
    <source>
        <dbReference type="Proteomes" id="UP000799423"/>
    </source>
</evidence>
<keyword evidence="11 14" id="KW-1015">Disulfide bond</keyword>
<feature type="disulfide bond" evidence="14">
    <location>
        <begin position="39"/>
        <end position="70"/>
    </location>
</feature>
<keyword evidence="14" id="KW-0349">Heme</keyword>
<dbReference type="EMBL" id="MU006322">
    <property type="protein sequence ID" value="KAF2847845.1"/>
    <property type="molecule type" value="Genomic_DNA"/>
</dbReference>
<feature type="disulfide bond" evidence="14">
    <location>
        <begin position="58"/>
        <end position="91"/>
    </location>
</feature>
<evidence type="ECO:0000256" key="3">
    <source>
        <dbReference type="ARBA" id="ARBA00004613"/>
    </source>
</evidence>
<keyword evidence="14" id="KW-0408">Iron</keyword>
<dbReference type="PROSITE" id="PS52012">
    <property type="entry name" value="CFEM"/>
    <property type="match status" value="1"/>
</dbReference>
<dbReference type="PANTHER" id="PTHR33048">
    <property type="entry name" value="PTH11-LIKE INTEGRAL MEMBRANE PROTEIN (AFU_ORTHOLOGUE AFUA_5G11245)"/>
    <property type="match status" value="1"/>
</dbReference>
<dbReference type="InterPro" id="IPR052337">
    <property type="entry name" value="SAT4-like"/>
</dbReference>
<name>A0A6A7B0B5_9PLEO</name>
<keyword evidence="5" id="KW-0964">Secreted</keyword>
<evidence type="ECO:0000256" key="10">
    <source>
        <dbReference type="ARBA" id="ARBA00023136"/>
    </source>
</evidence>
<dbReference type="InterPro" id="IPR049326">
    <property type="entry name" value="Rhodopsin_dom_fungi"/>
</dbReference>
<evidence type="ECO:0000256" key="14">
    <source>
        <dbReference type="PROSITE-ProRule" id="PRU01356"/>
    </source>
</evidence>
<feature type="compositionally biased region" description="Basic and acidic residues" evidence="15">
    <location>
        <begin position="385"/>
        <end position="412"/>
    </location>
</feature>
<feature type="chain" id="PRO_5025547608" description="CFEM domain-containing protein" evidence="17">
    <location>
        <begin position="20"/>
        <end position="455"/>
    </location>
</feature>
<evidence type="ECO:0000259" key="18">
    <source>
        <dbReference type="PROSITE" id="PS52012"/>
    </source>
</evidence>
<keyword evidence="14" id="KW-0479">Metal-binding</keyword>
<evidence type="ECO:0000256" key="1">
    <source>
        <dbReference type="ARBA" id="ARBA00004141"/>
    </source>
</evidence>
<accession>A0A6A7B0B5</accession>
<evidence type="ECO:0000256" key="13">
    <source>
        <dbReference type="ARBA" id="ARBA00038359"/>
    </source>
</evidence>
<dbReference type="GO" id="GO:0046872">
    <property type="term" value="F:metal ion binding"/>
    <property type="evidence" value="ECO:0007669"/>
    <property type="project" value="UniProtKB-UniRule"/>
</dbReference>
<feature type="transmembrane region" description="Helical" evidence="16">
    <location>
        <begin position="267"/>
        <end position="286"/>
    </location>
</feature>
<feature type="transmembrane region" description="Helical" evidence="16">
    <location>
        <begin position="180"/>
        <end position="203"/>
    </location>
</feature>
<comment type="similarity">
    <text evidence="13">Belongs to the SAT4 family.</text>
</comment>
<feature type="transmembrane region" description="Helical" evidence="16">
    <location>
        <begin position="104"/>
        <end position="122"/>
    </location>
</feature>
<keyword evidence="10 16" id="KW-0472">Membrane</keyword>
<feature type="signal peptide" evidence="17">
    <location>
        <begin position="1"/>
        <end position="19"/>
    </location>
</feature>
<feature type="transmembrane region" description="Helical" evidence="16">
    <location>
        <begin position="215"/>
        <end position="236"/>
    </location>
</feature>
<evidence type="ECO:0000313" key="19">
    <source>
        <dbReference type="EMBL" id="KAF2847845.1"/>
    </source>
</evidence>
<sequence length="455" mass="50312">MRFLALALPLLASLPTSFAQQDSGLLAIVNQLPNCALSCLVQEVTKSSCQLTDSACLCANAELQSSIEVCVAQACTVREGLTTKNVTSTACGAPIRYNGETTRLSNIALSFLTAVLILVRMLYQALFSSWDFGWDDYTVLAGWLSGIPSVIIIDKGALPSGLGRDIWTLPFSHITNFVRWLYVLEVLYVVQITLLKLTLLMFFLRIFPKTGTRRVIWVTIAFTVTWGVTFAIAAIFQCRPISYFWTSWDQVSSGKCIDINALGWSQAAINIALDIWMLALPLYVVCHLQMTWRKKASVAVMFSVGTFVTIVSVLRLQSLVHFAVSTNPTMDQRDIIHWSNIEVNVALVCACLPNLRLILGRFLPKVMGMSSKSGNKQMYSSYGPRSERGTKGEMDSANKDLESGVKTPRDSDTITYSKTFEVQHTDNDEIPLVEMTRFTFGDRKGPNSSASVVSG</sequence>
<dbReference type="InterPro" id="IPR008427">
    <property type="entry name" value="Extracellular_membr_CFEM_dom"/>
</dbReference>
<keyword evidence="7 16" id="KW-0812">Transmembrane</keyword>
<comment type="similarity">
    <text evidence="4">Belongs to the RBT5 family.</text>
</comment>
<organism evidence="19 20">
    <name type="scientific">Plenodomus tracheiphilus IPT5</name>
    <dbReference type="NCBI Taxonomy" id="1408161"/>
    <lineage>
        <taxon>Eukaryota</taxon>
        <taxon>Fungi</taxon>
        <taxon>Dikarya</taxon>
        <taxon>Ascomycota</taxon>
        <taxon>Pezizomycotina</taxon>
        <taxon>Dothideomycetes</taxon>
        <taxon>Pleosporomycetidae</taxon>
        <taxon>Pleosporales</taxon>
        <taxon>Pleosporineae</taxon>
        <taxon>Leptosphaeriaceae</taxon>
        <taxon>Plenodomus</taxon>
    </lineage>
</organism>
<dbReference type="Proteomes" id="UP000799423">
    <property type="component" value="Unassembled WGS sequence"/>
</dbReference>
<protein>
    <recommendedName>
        <fullName evidence="18">CFEM domain-containing protein</fullName>
    </recommendedName>
</protein>
<comment type="subcellular location">
    <subcellularLocation>
        <location evidence="2">Membrane</location>
        <topology evidence="2">Lipid-anchor</topology>
        <topology evidence="2">GPI-anchor</topology>
    </subcellularLocation>
    <subcellularLocation>
        <location evidence="1">Membrane</location>
        <topology evidence="1">Multi-pass membrane protein</topology>
    </subcellularLocation>
    <subcellularLocation>
        <location evidence="3">Secreted</location>
    </subcellularLocation>
</comment>
<evidence type="ECO:0000256" key="5">
    <source>
        <dbReference type="ARBA" id="ARBA00022525"/>
    </source>
</evidence>
<evidence type="ECO:0000256" key="12">
    <source>
        <dbReference type="ARBA" id="ARBA00023288"/>
    </source>
</evidence>
<dbReference type="AlphaFoldDB" id="A0A6A7B0B5"/>